<evidence type="ECO:0000313" key="1">
    <source>
        <dbReference type="EMBL" id="RVX21427.1"/>
    </source>
</evidence>
<dbReference type="InterPro" id="IPR044661">
    <property type="entry name" value="MED15a/b/c-like"/>
</dbReference>
<gene>
    <name evidence="1" type="primary">MED15A_0</name>
    <name evidence="1" type="ORF">CK203_002093</name>
</gene>
<accession>A0A438KJS0</accession>
<protein>
    <submittedName>
        <fullName evidence="1">Mediator of RNA polymerase II transcription subunit 15a</fullName>
    </submittedName>
</protein>
<dbReference type="GO" id="GO:0031490">
    <property type="term" value="F:chromatin DNA binding"/>
    <property type="evidence" value="ECO:0007669"/>
    <property type="project" value="InterPro"/>
</dbReference>
<dbReference type="GO" id="GO:0003713">
    <property type="term" value="F:transcription coactivator activity"/>
    <property type="evidence" value="ECO:0007669"/>
    <property type="project" value="InterPro"/>
</dbReference>
<dbReference type="Proteomes" id="UP000288805">
    <property type="component" value="Unassembled WGS sequence"/>
</dbReference>
<dbReference type="AlphaFoldDB" id="A0A438KJS0"/>
<evidence type="ECO:0000313" key="2">
    <source>
        <dbReference type="Proteomes" id="UP000288805"/>
    </source>
</evidence>
<dbReference type="PANTHER" id="PTHR33137">
    <property type="entry name" value="MEDIATOR OF RNA POLYMERASE II TRANSCRIPTION SUBUNIT 15A-RELATED"/>
    <property type="match status" value="1"/>
</dbReference>
<dbReference type="EMBL" id="QGNW01000005">
    <property type="protein sequence ID" value="RVX21427.1"/>
    <property type="molecule type" value="Genomic_DNA"/>
</dbReference>
<name>A0A438KJS0_VITVI</name>
<comment type="caution">
    <text evidence="1">The sequence shown here is derived from an EMBL/GenBank/DDBJ whole genome shotgun (WGS) entry which is preliminary data.</text>
</comment>
<proteinExistence type="predicted"/>
<organism evidence="1 2">
    <name type="scientific">Vitis vinifera</name>
    <name type="common">Grape</name>
    <dbReference type="NCBI Taxonomy" id="29760"/>
    <lineage>
        <taxon>Eukaryota</taxon>
        <taxon>Viridiplantae</taxon>
        <taxon>Streptophyta</taxon>
        <taxon>Embryophyta</taxon>
        <taxon>Tracheophyta</taxon>
        <taxon>Spermatophyta</taxon>
        <taxon>Magnoliopsida</taxon>
        <taxon>eudicotyledons</taxon>
        <taxon>Gunneridae</taxon>
        <taxon>Pentapetalae</taxon>
        <taxon>rosids</taxon>
        <taxon>Vitales</taxon>
        <taxon>Vitaceae</taxon>
        <taxon>Viteae</taxon>
        <taxon>Vitis</taxon>
    </lineage>
</organism>
<reference evidence="1 2" key="1">
    <citation type="journal article" date="2018" name="PLoS Genet.">
        <title>Population sequencing reveals clonal diversity and ancestral inbreeding in the grapevine cultivar Chardonnay.</title>
        <authorList>
            <person name="Roach M.J."/>
            <person name="Johnson D.L."/>
            <person name="Bohlmann J."/>
            <person name="van Vuuren H.J."/>
            <person name="Jones S.J."/>
            <person name="Pretorius I.S."/>
            <person name="Schmidt S.A."/>
            <person name="Borneman A.R."/>
        </authorList>
    </citation>
    <scope>NUCLEOTIDE SEQUENCE [LARGE SCALE GENOMIC DNA]</scope>
    <source>
        <strain evidence="2">cv. Chardonnay</strain>
        <tissue evidence="1">Leaf</tissue>
    </source>
</reference>
<sequence>MGTSQVHSNMQFLLVACLGQYEDLSEKAKLKLSTSLENILEPISLGQIARTWDDCARAVICEYAQQSGGGSFSTTYGTWENCLSAA</sequence>
<dbReference type="PANTHER" id="PTHR33137:SF4">
    <property type="entry name" value="MEDIATOR OF RNA POLYMERASE II TRANSCRIPTION SUBUNIT 15A-RELATED"/>
    <property type="match status" value="1"/>
</dbReference>